<evidence type="ECO:0000313" key="3">
    <source>
        <dbReference type="Proteomes" id="UP000298663"/>
    </source>
</evidence>
<comment type="caution">
    <text evidence="2">The sequence shown here is derived from an EMBL/GenBank/DDBJ whole genome shotgun (WGS) entry which is preliminary data.</text>
</comment>
<dbReference type="EMBL" id="AZBU02000001">
    <property type="protein sequence ID" value="TMS34169.1"/>
    <property type="molecule type" value="Genomic_DNA"/>
</dbReference>
<dbReference type="Proteomes" id="UP000298663">
    <property type="component" value="Chromosome X"/>
</dbReference>
<feature type="signal peptide" evidence="1">
    <location>
        <begin position="1"/>
        <end position="19"/>
    </location>
</feature>
<keyword evidence="3" id="KW-1185">Reference proteome</keyword>
<proteinExistence type="predicted"/>
<feature type="chain" id="PRO_5020783648" description="Saposin B-type domain-containing protein" evidence="1">
    <location>
        <begin position="20"/>
        <end position="92"/>
    </location>
</feature>
<evidence type="ECO:0000313" key="2">
    <source>
        <dbReference type="EMBL" id="TMS34169.1"/>
    </source>
</evidence>
<organism evidence="2 3">
    <name type="scientific">Steinernema carpocapsae</name>
    <name type="common">Entomopathogenic nematode</name>
    <dbReference type="NCBI Taxonomy" id="34508"/>
    <lineage>
        <taxon>Eukaryota</taxon>
        <taxon>Metazoa</taxon>
        <taxon>Ecdysozoa</taxon>
        <taxon>Nematoda</taxon>
        <taxon>Chromadorea</taxon>
        <taxon>Rhabditida</taxon>
        <taxon>Tylenchina</taxon>
        <taxon>Panagrolaimomorpha</taxon>
        <taxon>Strongyloidoidea</taxon>
        <taxon>Steinernematidae</taxon>
        <taxon>Steinernema</taxon>
    </lineage>
</organism>
<protein>
    <recommendedName>
        <fullName evidence="4">Saposin B-type domain-containing protein</fullName>
    </recommendedName>
</protein>
<accession>A0A4U8UNC8</accession>
<sequence>MSKLTVVILFVFLCGLVLSDPCFDCRFLVHAVKQSIKAQEDYRQTRKHITSLCRFVVHPNICQVIRSSLDVVYEKCQEQKPIRTICEEQGIC</sequence>
<reference evidence="2 3" key="1">
    <citation type="journal article" date="2015" name="Genome Biol.">
        <title>Comparative genomics of Steinernema reveals deeply conserved gene regulatory networks.</title>
        <authorList>
            <person name="Dillman A.R."/>
            <person name="Macchietto M."/>
            <person name="Porter C.F."/>
            <person name="Rogers A."/>
            <person name="Williams B."/>
            <person name="Antoshechkin I."/>
            <person name="Lee M.M."/>
            <person name="Goodwin Z."/>
            <person name="Lu X."/>
            <person name="Lewis E.E."/>
            <person name="Goodrich-Blair H."/>
            <person name="Stock S.P."/>
            <person name="Adams B.J."/>
            <person name="Sternberg P.W."/>
            <person name="Mortazavi A."/>
        </authorList>
    </citation>
    <scope>NUCLEOTIDE SEQUENCE [LARGE SCALE GENOMIC DNA]</scope>
    <source>
        <strain evidence="2 3">ALL</strain>
    </source>
</reference>
<gene>
    <name evidence="2" type="ORF">L596_001809</name>
</gene>
<name>A0A4U8UNC8_STECR</name>
<keyword evidence="1" id="KW-0732">Signal</keyword>
<evidence type="ECO:0008006" key="4">
    <source>
        <dbReference type="Google" id="ProtNLM"/>
    </source>
</evidence>
<evidence type="ECO:0000256" key="1">
    <source>
        <dbReference type="SAM" id="SignalP"/>
    </source>
</evidence>
<dbReference type="AlphaFoldDB" id="A0A4U8UNC8"/>
<dbReference type="SUPFAM" id="SSF47862">
    <property type="entry name" value="Saposin"/>
    <property type="match status" value="1"/>
</dbReference>
<dbReference type="InterPro" id="IPR011001">
    <property type="entry name" value="Saposin-like"/>
</dbReference>
<dbReference type="EMBL" id="CM016762">
    <property type="protein sequence ID" value="TMS34169.1"/>
    <property type="molecule type" value="Genomic_DNA"/>
</dbReference>
<reference evidence="2 3" key="2">
    <citation type="journal article" date="2019" name="G3 (Bethesda)">
        <title>Hybrid Assembly of the Genome of the Entomopathogenic Nematode Steinernema carpocapsae Identifies the X-Chromosome.</title>
        <authorList>
            <person name="Serra L."/>
            <person name="Macchietto M."/>
            <person name="Macias-Munoz A."/>
            <person name="McGill C.J."/>
            <person name="Rodriguez I.M."/>
            <person name="Rodriguez B."/>
            <person name="Murad R."/>
            <person name="Mortazavi A."/>
        </authorList>
    </citation>
    <scope>NUCLEOTIDE SEQUENCE [LARGE SCALE GENOMIC DNA]</scope>
    <source>
        <strain evidence="2 3">ALL</strain>
    </source>
</reference>